<dbReference type="OrthoDB" id="77806at2759"/>
<evidence type="ECO:0000313" key="4">
    <source>
        <dbReference type="Proteomes" id="UP000332933"/>
    </source>
</evidence>
<feature type="compositionally biased region" description="Acidic residues" evidence="1">
    <location>
        <begin position="163"/>
        <end position="173"/>
    </location>
</feature>
<evidence type="ECO:0000313" key="3">
    <source>
        <dbReference type="EMBL" id="VFU01790.1"/>
    </source>
</evidence>
<keyword evidence="4" id="KW-1185">Reference proteome</keyword>
<gene>
    <name evidence="3" type="primary">Aste57867_25161</name>
    <name evidence="2" type="ORF">As57867_025083</name>
    <name evidence="3" type="ORF">ASTE57867_25161</name>
</gene>
<accession>A0A485LSE5</accession>
<dbReference type="AlphaFoldDB" id="A0A485LSE5"/>
<dbReference type="Proteomes" id="UP000332933">
    <property type="component" value="Unassembled WGS sequence"/>
</dbReference>
<proteinExistence type="predicted"/>
<sequence length="223" mass="25176">MILGSKIKATVGEEKPGSVMLFELPRNGGLICHSSMLRIRISKGRVEDFPNETEFLCRHICRDSAAMTLSTRDANEAPHESCSYKSRKCNNPRAVKRNGRQHTLCEFHRARQNEHQRKSDRKHKDTKQARQLMRQCTAHDTPATPPAEAMPFPIMNSMHLTFDEDDDDADDDGDNPRYIPSSIQPMAFHGGLDYGLLHKNMSLAETSELRDALRAATATPEMT</sequence>
<name>A0A485LSE5_9STRA</name>
<reference evidence="2" key="2">
    <citation type="submission" date="2019-06" db="EMBL/GenBank/DDBJ databases">
        <title>Genomics analysis of Aphanomyces spp. identifies a new class of oomycete effector associated with host adaptation.</title>
        <authorList>
            <person name="Gaulin E."/>
        </authorList>
    </citation>
    <scope>NUCLEOTIDE SEQUENCE</scope>
    <source>
        <strain evidence="2">CBS 578.67</strain>
    </source>
</reference>
<feature type="region of interest" description="Disordered" evidence="1">
    <location>
        <begin position="110"/>
        <end position="129"/>
    </location>
</feature>
<feature type="compositionally biased region" description="Basic and acidic residues" evidence="1">
    <location>
        <begin position="110"/>
        <end position="128"/>
    </location>
</feature>
<feature type="region of interest" description="Disordered" evidence="1">
    <location>
        <begin position="162"/>
        <end position="184"/>
    </location>
</feature>
<evidence type="ECO:0000256" key="1">
    <source>
        <dbReference type="SAM" id="MobiDB-lite"/>
    </source>
</evidence>
<protein>
    <submittedName>
        <fullName evidence="3">Aste57867_25161 protein</fullName>
    </submittedName>
</protein>
<dbReference type="EMBL" id="VJMH01007489">
    <property type="protein sequence ID" value="KAF0682758.1"/>
    <property type="molecule type" value="Genomic_DNA"/>
</dbReference>
<organism evidence="3 4">
    <name type="scientific">Aphanomyces stellatus</name>
    <dbReference type="NCBI Taxonomy" id="120398"/>
    <lineage>
        <taxon>Eukaryota</taxon>
        <taxon>Sar</taxon>
        <taxon>Stramenopiles</taxon>
        <taxon>Oomycota</taxon>
        <taxon>Saprolegniomycetes</taxon>
        <taxon>Saprolegniales</taxon>
        <taxon>Verrucalvaceae</taxon>
        <taxon>Aphanomyces</taxon>
    </lineage>
</organism>
<dbReference type="EMBL" id="CAADRA010007515">
    <property type="protein sequence ID" value="VFU01790.1"/>
    <property type="molecule type" value="Genomic_DNA"/>
</dbReference>
<reference evidence="3 4" key="1">
    <citation type="submission" date="2019-03" db="EMBL/GenBank/DDBJ databases">
        <authorList>
            <person name="Gaulin E."/>
            <person name="Dumas B."/>
        </authorList>
    </citation>
    <scope>NUCLEOTIDE SEQUENCE [LARGE SCALE GENOMIC DNA]</scope>
    <source>
        <strain evidence="3">CBS 568.67</strain>
    </source>
</reference>
<evidence type="ECO:0000313" key="2">
    <source>
        <dbReference type="EMBL" id="KAF0682758.1"/>
    </source>
</evidence>